<dbReference type="Proteomes" id="UP001055868">
    <property type="component" value="Chromosome"/>
</dbReference>
<reference evidence="2" key="1">
    <citation type="submission" date="2022-05" db="EMBL/GenBank/DDBJ databases">
        <title>Genomic analysis of Brachybacterium sp. CBA3104.</title>
        <authorList>
            <person name="Roh S.W."/>
            <person name="Kim Y.B."/>
            <person name="Kim Y."/>
        </authorList>
    </citation>
    <scope>NUCLEOTIDE SEQUENCE</scope>
    <source>
        <strain evidence="2">CBA3104</strain>
    </source>
</reference>
<dbReference type="Gene3D" id="3.40.50.300">
    <property type="entry name" value="P-loop containing nucleotide triphosphate hydrolases"/>
    <property type="match status" value="2"/>
</dbReference>
<feature type="domain" description="ORC1/DEAH AAA+ ATPase" evidence="1">
    <location>
        <begin position="60"/>
        <end position="175"/>
    </location>
</feature>
<keyword evidence="3" id="KW-1185">Reference proteome</keyword>
<evidence type="ECO:0000313" key="2">
    <source>
        <dbReference type="EMBL" id="UQN30501.1"/>
    </source>
</evidence>
<organism evidence="2 3">
    <name type="scientific">Brachybacterium kimchii</name>
    <dbReference type="NCBI Taxonomy" id="2942909"/>
    <lineage>
        <taxon>Bacteria</taxon>
        <taxon>Bacillati</taxon>
        <taxon>Actinomycetota</taxon>
        <taxon>Actinomycetes</taxon>
        <taxon>Micrococcales</taxon>
        <taxon>Dermabacteraceae</taxon>
        <taxon>Brachybacterium</taxon>
    </lineage>
</organism>
<gene>
    <name evidence="2" type="ORF">M4486_03925</name>
</gene>
<proteinExistence type="predicted"/>
<dbReference type="CDD" id="cd01120">
    <property type="entry name" value="RecA-like_superfamily"/>
    <property type="match status" value="1"/>
</dbReference>
<dbReference type="Pfam" id="PF13401">
    <property type="entry name" value="AAA_22"/>
    <property type="match status" value="1"/>
</dbReference>
<dbReference type="RefSeq" id="WP_249479846.1">
    <property type="nucleotide sequence ID" value="NZ_CP097218.1"/>
</dbReference>
<evidence type="ECO:0000259" key="1">
    <source>
        <dbReference type="Pfam" id="PF13401"/>
    </source>
</evidence>
<dbReference type="InterPro" id="IPR049945">
    <property type="entry name" value="AAA_22"/>
</dbReference>
<dbReference type="InterPro" id="IPR027417">
    <property type="entry name" value="P-loop_NTPase"/>
</dbReference>
<protein>
    <recommendedName>
        <fullName evidence="1">ORC1/DEAH AAA+ ATPase domain-containing protein</fullName>
    </recommendedName>
</protein>
<name>A0ABY4N7G4_9MICO</name>
<dbReference type="EMBL" id="CP097218">
    <property type="protein sequence ID" value="UQN30501.1"/>
    <property type="molecule type" value="Genomic_DNA"/>
</dbReference>
<accession>A0ABY4N7G4</accession>
<evidence type="ECO:0000313" key="3">
    <source>
        <dbReference type="Proteomes" id="UP001055868"/>
    </source>
</evidence>
<sequence>MVHNSARKKAIRRQMSATGRAYLDAERTLDVDPFPAIDLGPSAQGGRIIWEPWAGGAPPHLLIEGRPGSGKSCMLSRLVKQLPTAWPVILGDPLKSGFDCEGWSGRDVLTESSEILEALSALLGAARSPYPTVVVIDEARFFVESLAKDESREVLEFLLRYGRSKRIHVVLAGQRLDRSVLPPCGLRDERARAPG</sequence>
<dbReference type="SUPFAM" id="SSF52540">
    <property type="entry name" value="P-loop containing nucleoside triphosphate hydrolases"/>
    <property type="match status" value="1"/>
</dbReference>